<name>A0ABW5CLI9_9HYPH</name>
<evidence type="ECO:0000313" key="6">
    <source>
        <dbReference type="EMBL" id="MFD2237537.1"/>
    </source>
</evidence>
<dbReference type="EMBL" id="JBHUIJ010000009">
    <property type="protein sequence ID" value="MFD2237537.1"/>
    <property type="molecule type" value="Genomic_DNA"/>
</dbReference>
<dbReference type="Gene3D" id="1.10.10.10">
    <property type="entry name" value="Winged helix-like DNA-binding domain superfamily/Winged helix DNA-binding domain"/>
    <property type="match status" value="1"/>
</dbReference>
<dbReference type="InterPro" id="IPR036390">
    <property type="entry name" value="WH_DNA-bd_sf"/>
</dbReference>
<dbReference type="PANTHER" id="PTHR30537">
    <property type="entry name" value="HTH-TYPE TRANSCRIPTIONAL REGULATOR"/>
    <property type="match status" value="1"/>
</dbReference>
<dbReference type="Proteomes" id="UP001597371">
    <property type="component" value="Unassembled WGS sequence"/>
</dbReference>
<evidence type="ECO:0000313" key="7">
    <source>
        <dbReference type="Proteomes" id="UP001597371"/>
    </source>
</evidence>
<reference evidence="7" key="1">
    <citation type="journal article" date="2019" name="Int. J. Syst. Evol. Microbiol.">
        <title>The Global Catalogue of Microorganisms (GCM) 10K type strain sequencing project: providing services to taxonomists for standard genome sequencing and annotation.</title>
        <authorList>
            <consortium name="The Broad Institute Genomics Platform"/>
            <consortium name="The Broad Institute Genome Sequencing Center for Infectious Disease"/>
            <person name="Wu L."/>
            <person name="Ma J."/>
        </authorList>
    </citation>
    <scope>NUCLEOTIDE SEQUENCE [LARGE SCALE GENOMIC DNA]</scope>
    <source>
        <strain evidence="7">ZS-35-S2</strain>
    </source>
</reference>
<gene>
    <name evidence="6" type="ORF">ACFSKQ_08670</name>
</gene>
<protein>
    <submittedName>
        <fullName evidence="6">LysR family transcriptional regulator</fullName>
    </submittedName>
</protein>
<dbReference type="InterPro" id="IPR005119">
    <property type="entry name" value="LysR_subst-bd"/>
</dbReference>
<evidence type="ECO:0000256" key="3">
    <source>
        <dbReference type="ARBA" id="ARBA00023125"/>
    </source>
</evidence>
<keyword evidence="2" id="KW-0805">Transcription regulation</keyword>
<dbReference type="SUPFAM" id="SSF53850">
    <property type="entry name" value="Periplasmic binding protein-like II"/>
    <property type="match status" value="1"/>
</dbReference>
<keyword evidence="7" id="KW-1185">Reference proteome</keyword>
<dbReference type="InterPro" id="IPR036388">
    <property type="entry name" value="WH-like_DNA-bd_sf"/>
</dbReference>
<evidence type="ECO:0000259" key="5">
    <source>
        <dbReference type="PROSITE" id="PS50931"/>
    </source>
</evidence>
<evidence type="ECO:0000256" key="2">
    <source>
        <dbReference type="ARBA" id="ARBA00023015"/>
    </source>
</evidence>
<dbReference type="Pfam" id="PF03466">
    <property type="entry name" value="LysR_substrate"/>
    <property type="match status" value="1"/>
</dbReference>
<evidence type="ECO:0000256" key="4">
    <source>
        <dbReference type="ARBA" id="ARBA00023163"/>
    </source>
</evidence>
<dbReference type="InterPro" id="IPR058163">
    <property type="entry name" value="LysR-type_TF_proteobact-type"/>
</dbReference>
<accession>A0ABW5CLI9</accession>
<dbReference type="PANTHER" id="PTHR30537:SF26">
    <property type="entry name" value="GLYCINE CLEAVAGE SYSTEM TRANSCRIPTIONAL ACTIVATOR"/>
    <property type="match status" value="1"/>
</dbReference>
<dbReference type="Pfam" id="PF00126">
    <property type="entry name" value="HTH_1"/>
    <property type="match status" value="1"/>
</dbReference>
<feature type="domain" description="HTH lysR-type" evidence="5">
    <location>
        <begin position="9"/>
        <end position="66"/>
    </location>
</feature>
<organism evidence="6 7">
    <name type="scientific">Aureimonas populi</name>
    <dbReference type="NCBI Taxonomy" id="1701758"/>
    <lineage>
        <taxon>Bacteria</taxon>
        <taxon>Pseudomonadati</taxon>
        <taxon>Pseudomonadota</taxon>
        <taxon>Alphaproteobacteria</taxon>
        <taxon>Hyphomicrobiales</taxon>
        <taxon>Aurantimonadaceae</taxon>
        <taxon>Aureimonas</taxon>
    </lineage>
</organism>
<keyword evidence="3" id="KW-0238">DNA-binding</keyword>
<dbReference type="InterPro" id="IPR000847">
    <property type="entry name" value="LysR_HTH_N"/>
</dbReference>
<dbReference type="RefSeq" id="WP_209740127.1">
    <property type="nucleotide sequence ID" value="NZ_CP072611.1"/>
</dbReference>
<keyword evidence="4" id="KW-0804">Transcription</keyword>
<evidence type="ECO:0000256" key="1">
    <source>
        <dbReference type="ARBA" id="ARBA00009437"/>
    </source>
</evidence>
<sequence length="298" mass="32705">MALSRKQMPSLQELTAFEAAGRHGTFTSAAAELSLTQSAISKQIRQLEETLGVVLFERARGRVVLTALGERYLRSAQRILSDYEAETHAVIAFGGSVTTLKIAVLPTFASRWLVPRLPAFLAAHPDLTIQMTTEPRPFDFAEKSVDVAIHYGQPNWPHGEAVFMCRESIVAVASPAYLRRHGLGRAADLQRAVLLQQASRPSLWQDWFAATRAEHPHPYRGPIFDQFAMTAQAAVAGMGVALVPTFLVEQELAGGQLAMLDELPFSGAGAYYVVTPLRVQHSPVVMSFVRWVVAQVGR</sequence>
<dbReference type="PRINTS" id="PR00039">
    <property type="entry name" value="HTHLYSR"/>
</dbReference>
<proteinExistence type="inferred from homology"/>
<dbReference type="CDD" id="cd08481">
    <property type="entry name" value="PBP2_GcdR_like"/>
    <property type="match status" value="1"/>
</dbReference>
<dbReference type="SUPFAM" id="SSF46785">
    <property type="entry name" value="Winged helix' DNA-binding domain"/>
    <property type="match status" value="1"/>
</dbReference>
<comment type="similarity">
    <text evidence="1">Belongs to the LysR transcriptional regulatory family.</text>
</comment>
<comment type="caution">
    <text evidence="6">The sequence shown here is derived from an EMBL/GenBank/DDBJ whole genome shotgun (WGS) entry which is preliminary data.</text>
</comment>
<dbReference type="Gene3D" id="3.40.190.10">
    <property type="entry name" value="Periplasmic binding protein-like II"/>
    <property type="match status" value="2"/>
</dbReference>
<dbReference type="PROSITE" id="PS50931">
    <property type="entry name" value="HTH_LYSR"/>
    <property type="match status" value="1"/>
</dbReference>